<name>A0A9N9D0L4_9GLOM</name>
<evidence type="ECO:0000259" key="3">
    <source>
        <dbReference type="Pfam" id="PF04548"/>
    </source>
</evidence>
<dbReference type="GO" id="GO:0005525">
    <property type="term" value="F:GTP binding"/>
    <property type="evidence" value="ECO:0007669"/>
    <property type="project" value="UniProtKB-KW"/>
</dbReference>
<dbReference type="InterPro" id="IPR045058">
    <property type="entry name" value="GIMA/IAN/Toc"/>
</dbReference>
<evidence type="ECO:0000313" key="5">
    <source>
        <dbReference type="Proteomes" id="UP000789342"/>
    </source>
</evidence>
<keyword evidence="5" id="KW-1185">Reference proteome</keyword>
<dbReference type="InterPro" id="IPR027417">
    <property type="entry name" value="P-loop_NTPase"/>
</dbReference>
<evidence type="ECO:0000313" key="4">
    <source>
        <dbReference type="EMBL" id="CAG8618711.1"/>
    </source>
</evidence>
<protein>
    <submittedName>
        <fullName evidence="4">12075_t:CDS:1</fullName>
    </submittedName>
</protein>
<sequence length="164" mass="18357">MLEIRSVLLIGKAGNGKSTLANVITGTNEFNESTSTIFGTKKVKYLVFEHEGIKYRIFDTVGIGDPTRPIEEILSTLGVEADIISEGLNQILFVTRGRFTREEVEAFKLLKNTIFDEQVVNYTTIICTDFQEFEDDEACETDRQSFRGKIANLSTELASTKIST</sequence>
<comment type="caution">
    <text evidence="4">The sequence shown here is derived from an EMBL/GenBank/DDBJ whole genome shotgun (WGS) entry which is preliminary data.</text>
</comment>
<keyword evidence="2" id="KW-0342">GTP-binding</keyword>
<evidence type="ECO:0000256" key="2">
    <source>
        <dbReference type="ARBA" id="ARBA00023134"/>
    </source>
</evidence>
<gene>
    <name evidence="4" type="ORF">AMORRO_LOCUS8562</name>
</gene>
<evidence type="ECO:0000256" key="1">
    <source>
        <dbReference type="ARBA" id="ARBA00022741"/>
    </source>
</evidence>
<feature type="domain" description="AIG1-type G" evidence="3">
    <location>
        <begin position="6"/>
        <end position="137"/>
    </location>
</feature>
<keyword evidence="1" id="KW-0547">Nucleotide-binding</keyword>
<organism evidence="4 5">
    <name type="scientific">Acaulospora morrowiae</name>
    <dbReference type="NCBI Taxonomy" id="94023"/>
    <lineage>
        <taxon>Eukaryota</taxon>
        <taxon>Fungi</taxon>
        <taxon>Fungi incertae sedis</taxon>
        <taxon>Mucoromycota</taxon>
        <taxon>Glomeromycotina</taxon>
        <taxon>Glomeromycetes</taxon>
        <taxon>Diversisporales</taxon>
        <taxon>Acaulosporaceae</taxon>
        <taxon>Acaulospora</taxon>
    </lineage>
</organism>
<dbReference type="PANTHER" id="PTHR10903:SF184">
    <property type="entry name" value="GTP-BINDING PROTEIN A"/>
    <property type="match status" value="1"/>
</dbReference>
<dbReference type="OrthoDB" id="8954335at2759"/>
<dbReference type="InterPro" id="IPR006703">
    <property type="entry name" value="G_AIG1"/>
</dbReference>
<dbReference type="Gene3D" id="3.40.50.300">
    <property type="entry name" value="P-loop containing nucleotide triphosphate hydrolases"/>
    <property type="match status" value="1"/>
</dbReference>
<proteinExistence type="predicted"/>
<dbReference type="Proteomes" id="UP000789342">
    <property type="component" value="Unassembled WGS sequence"/>
</dbReference>
<dbReference type="EMBL" id="CAJVPV010007427">
    <property type="protein sequence ID" value="CAG8618711.1"/>
    <property type="molecule type" value="Genomic_DNA"/>
</dbReference>
<reference evidence="4" key="1">
    <citation type="submission" date="2021-06" db="EMBL/GenBank/DDBJ databases">
        <authorList>
            <person name="Kallberg Y."/>
            <person name="Tangrot J."/>
            <person name="Rosling A."/>
        </authorList>
    </citation>
    <scope>NUCLEOTIDE SEQUENCE</scope>
    <source>
        <strain evidence="4">CL551</strain>
    </source>
</reference>
<dbReference type="SUPFAM" id="SSF52540">
    <property type="entry name" value="P-loop containing nucleoside triphosphate hydrolases"/>
    <property type="match status" value="1"/>
</dbReference>
<dbReference type="Pfam" id="PF04548">
    <property type="entry name" value="AIG1"/>
    <property type="match status" value="1"/>
</dbReference>
<accession>A0A9N9D0L4</accession>
<dbReference type="AlphaFoldDB" id="A0A9N9D0L4"/>
<dbReference type="PANTHER" id="PTHR10903">
    <property type="entry name" value="GTPASE, IMAP FAMILY MEMBER-RELATED"/>
    <property type="match status" value="1"/>
</dbReference>